<proteinExistence type="predicted"/>
<dbReference type="GO" id="GO:0008168">
    <property type="term" value="F:methyltransferase activity"/>
    <property type="evidence" value="ECO:0007669"/>
    <property type="project" value="UniProtKB-KW"/>
</dbReference>
<comment type="caution">
    <text evidence="1">The sequence shown here is derived from an EMBL/GenBank/DDBJ whole genome shotgun (WGS) entry which is preliminary data.</text>
</comment>
<keyword evidence="2" id="KW-1185">Reference proteome</keyword>
<reference evidence="1 2" key="2">
    <citation type="submission" date="2023-11" db="EMBL/GenBank/DDBJ databases">
        <authorList>
            <person name="Lara A.C."/>
            <person name="Chronakova A."/>
        </authorList>
    </citation>
    <scope>NUCLEOTIDE SEQUENCE [LARGE SCALE GENOMIC DNA]</scope>
    <source>
        <strain evidence="1 2">BCCO 10_0856</strain>
    </source>
</reference>
<dbReference type="Gene3D" id="3.40.50.150">
    <property type="entry name" value="Vaccinia Virus protein VP39"/>
    <property type="match status" value="1"/>
</dbReference>
<dbReference type="PANTHER" id="PTHR11006:SF4">
    <property type="entry name" value="PROTEIN ARGININE N-METHYLTRANSFERASE 7"/>
    <property type="match status" value="1"/>
</dbReference>
<name>A0ABU4T7I2_9PSEU</name>
<dbReference type="CDD" id="cd02440">
    <property type="entry name" value="AdoMet_MTases"/>
    <property type="match status" value="1"/>
</dbReference>
<evidence type="ECO:0000313" key="1">
    <source>
        <dbReference type="EMBL" id="MDX8034131.1"/>
    </source>
</evidence>
<keyword evidence="1" id="KW-0489">Methyltransferase</keyword>
<keyword evidence="1" id="KW-0808">Transferase</keyword>
<accession>A0ABU4T7I2</accession>
<dbReference type="Proteomes" id="UP001285521">
    <property type="component" value="Unassembled WGS sequence"/>
</dbReference>
<reference evidence="1 2" key="1">
    <citation type="submission" date="2023-11" db="EMBL/GenBank/DDBJ databases">
        <title>Lentzea sokolovensis, sp. nov., Lentzea kristufkii, sp. nov., and Lentzea miocenensis, sp. nov., rare actinobacteria from Sokolov Coal Basin, Miocene lacustrine sediment, Czech Republic.</title>
        <authorList>
            <person name="Lara A."/>
            <person name="Kotroba L."/>
            <person name="Nouioui I."/>
            <person name="Neumann-Schaal M."/>
            <person name="Mast Y."/>
            <person name="Chronakova A."/>
        </authorList>
    </citation>
    <scope>NUCLEOTIDE SEQUENCE [LARGE SCALE GENOMIC DNA]</scope>
    <source>
        <strain evidence="1 2">BCCO 10_0856</strain>
    </source>
</reference>
<dbReference type="GO" id="GO:0005840">
    <property type="term" value="C:ribosome"/>
    <property type="evidence" value="ECO:0007669"/>
    <property type="project" value="UniProtKB-KW"/>
</dbReference>
<dbReference type="SUPFAM" id="SSF53335">
    <property type="entry name" value="S-adenosyl-L-methionine-dependent methyltransferases"/>
    <property type="match status" value="1"/>
</dbReference>
<dbReference type="GO" id="GO:0032259">
    <property type="term" value="P:methylation"/>
    <property type="evidence" value="ECO:0007669"/>
    <property type="project" value="UniProtKB-KW"/>
</dbReference>
<dbReference type="RefSeq" id="WP_319969156.1">
    <property type="nucleotide sequence ID" value="NZ_JAXAVW010000025.1"/>
</dbReference>
<keyword evidence="1" id="KW-0687">Ribonucleoprotein</keyword>
<evidence type="ECO:0000313" key="2">
    <source>
        <dbReference type="Proteomes" id="UP001285521"/>
    </source>
</evidence>
<dbReference type="InterPro" id="IPR029063">
    <property type="entry name" value="SAM-dependent_MTases_sf"/>
</dbReference>
<protein>
    <submittedName>
        <fullName evidence="1">50S ribosomal protein L11 methyltransferase</fullName>
    </submittedName>
</protein>
<organism evidence="1 2">
    <name type="scientific">Lentzea miocenica</name>
    <dbReference type="NCBI Taxonomy" id="3095431"/>
    <lineage>
        <taxon>Bacteria</taxon>
        <taxon>Bacillati</taxon>
        <taxon>Actinomycetota</taxon>
        <taxon>Actinomycetes</taxon>
        <taxon>Pseudonocardiales</taxon>
        <taxon>Pseudonocardiaceae</taxon>
        <taxon>Lentzea</taxon>
    </lineage>
</organism>
<sequence length="301" mass="32998">MDQRLLLMHQVMLADRPRLHAYDQALASVVREGDVVVDVGAGTLVLSMLALRHGAAHVYAIEADPAMAAVAEQIIRQNDLGDRLTLVQGEARIAKLPQAADVVVSEMMGNLGPEEQMVEVLGAVARRNLREGGTVIPRRLVTHLAAIEFDDEGWGLWRDGPPGLPGYRLDAVQHVVEPHAQLHFFQREPRFLAPPAVLSDDGIGPGSVSSPEREVRLRVRESGCLQAVIGYFAAELADGVTLSNYPSYPGCNWAVWVWPLRHKEVRAGDEIVVGVTVPRGRGRARDAMEWRLDCRITGPGR</sequence>
<dbReference type="Gene3D" id="2.70.160.11">
    <property type="entry name" value="Hnrnp arginine n-methyltransferase1"/>
    <property type="match status" value="1"/>
</dbReference>
<dbReference type="PANTHER" id="PTHR11006">
    <property type="entry name" value="PROTEIN ARGININE N-METHYLTRANSFERASE"/>
    <property type="match status" value="1"/>
</dbReference>
<dbReference type="Pfam" id="PF06325">
    <property type="entry name" value="PrmA"/>
    <property type="match status" value="1"/>
</dbReference>
<dbReference type="EMBL" id="JAXAVW010000025">
    <property type="protein sequence ID" value="MDX8034131.1"/>
    <property type="molecule type" value="Genomic_DNA"/>
</dbReference>
<dbReference type="PROSITE" id="PS51678">
    <property type="entry name" value="SAM_MT_PRMT"/>
    <property type="match status" value="1"/>
</dbReference>
<gene>
    <name evidence="1" type="ORF">SK803_28265</name>
</gene>
<dbReference type="InterPro" id="IPR025799">
    <property type="entry name" value="Arg_MeTrfase"/>
</dbReference>
<keyword evidence="1" id="KW-0689">Ribosomal protein</keyword>